<dbReference type="GO" id="GO:0005576">
    <property type="term" value="C:extracellular region"/>
    <property type="evidence" value="ECO:0007669"/>
    <property type="project" value="UniProtKB-SubCell"/>
</dbReference>
<dbReference type="GO" id="GO:0050829">
    <property type="term" value="P:defense response to Gram-negative bacterium"/>
    <property type="evidence" value="ECO:0007669"/>
    <property type="project" value="TreeGrafter"/>
</dbReference>
<keyword evidence="5 8" id="KW-0255">Endonuclease</keyword>
<dbReference type="SMART" id="SM00092">
    <property type="entry name" value="RNAse_Pc"/>
    <property type="match status" value="1"/>
</dbReference>
<dbReference type="PANTHER" id="PTHR11437">
    <property type="entry name" value="RIBONUCLEASE"/>
    <property type="match status" value="1"/>
</dbReference>
<evidence type="ECO:0000259" key="9">
    <source>
        <dbReference type="SMART" id="SM00092"/>
    </source>
</evidence>
<keyword evidence="4 8" id="KW-0540">Nuclease</keyword>
<feature type="signal peptide" evidence="8">
    <location>
        <begin position="1"/>
        <end position="21"/>
    </location>
</feature>
<evidence type="ECO:0000256" key="3">
    <source>
        <dbReference type="ARBA" id="ARBA00022525"/>
    </source>
</evidence>
<keyword evidence="7" id="KW-1015">Disulfide bond</keyword>
<dbReference type="SUPFAM" id="SSF54076">
    <property type="entry name" value="RNase A-like"/>
    <property type="match status" value="1"/>
</dbReference>
<dbReference type="PRINTS" id="PR00794">
    <property type="entry name" value="RIBONUCLEASE"/>
</dbReference>
<dbReference type="InterPro" id="IPR001427">
    <property type="entry name" value="RNaseA"/>
</dbReference>
<dbReference type="Pfam" id="PF00074">
    <property type="entry name" value="RnaseA"/>
    <property type="match status" value="1"/>
</dbReference>
<comment type="subcellular location">
    <subcellularLocation>
        <location evidence="1">Secreted</location>
    </subcellularLocation>
</comment>
<evidence type="ECO:0000313" key="11">
    <source>
        <dbReference type="Proteomes" id="UP000324632"/>
    </source>
</evidence>
<dbReference type="Proteomes" id="UP000324632">
    <property type="component" value="Chromosome 15"/>
</dbReference>
<dbReference type="PROSITE" id="PS00127">
    <property type="entry name" value="RNASE_PANCREATIC"/>
    <property type="match status" value="1"/>
</dbReference>
<keyword evidence="11" id="KW-1185">Reference proteome</keyword>
<dbReference type="InterPro" id="IPR023411">
    <property type="entry name" value="RNaseA_AS"/>
</dbReference>
<proteinExistence type="inferred from homology"/>
<dbReference type="PANTHER" id="PTHR11437:SF10">
    <property type="entry name" value="ANGIOGENIN-RELATED"/>
    <property type="match status" value="1"/>
</dbReference>
<comment type="similarity">
    <text evidence="2 8">Belongs to the pancreatic ribonuclease family.</text>
</comment>
<evidence type="ECO:0000256" key="8">
    <source>
        <dbReference type="RuleBase" id="RU000651"/>
    </source>
</evidence>
<dbReference type="Gene3D" id="3.10.130.10">
    <property type="entry name" value="Ribonuclease A-like domain"/>
    <property type="match status" value="1"/>
</dbReference>
<comment type="caution">
    <text evidence="10">The sequence shown here is derived from an EMBL/GenBank/DDBJ whole genome shotgun (WGS) entry which is preliminary data.</text>
</comment>
<dbReference type="GO" id="GO:0004519">
    <property type="term" value="F:endonuclease activity"/>
    <property type="evidence" value="ECO:0007669"/>
    <property type="project" value="UniProtKB-KW"/>
</dbReference>
<dbReference type="GO" id="GO:0001525">
    <property type="term" value="P:angiogenesis"/>
    <property type="evidence" value="ECO:0007669"/>
    <property type="project" value="TreeGrafter"/>
</dbReference>
<keyword evidence="3" id="KW-0964">Secreted</keyword>
<dbReference type="GO" id="GO:0003676">
    <property type="term" value="F:nucleic acid binding"/>
    <property type="evidence" value="ECO:0007669"/>
    <property type="project" value="InterPro"/>
</dbReference>
<name>A0A5A9NNC4_9TELE</name>
<organism evidence="10 11">
    <name type="scientific">Triplophysa tibetana</name>
    <dbReference type="NCBI Taxonomy" id="1572043"/>
    <lineage>
        <taxon>Eukaryota</taxon>
        <taxon>Metazoa</taxon>
        <taxon>Chordata</taxon>
        <taxon>Craniata</taxon>
        <taxon>Vertebrata</taxon>
        <taxon>Euteleostomi</taxon>
        <taxon>Actinopterygii</taxon>
        <taxon>Neopterygii</taxon>
        <taxon>Teleostei</taxon>
        <taxon>Ostariophysi</taxon>
        <taxon>Cypriniformes</taxon>
        <taxon>Nemacheilidae</taxon>
        <taxon>Triplophysa</taxon>
    </lineage>
</organism>
<evidence type="ECO:0000256" key="4">
    <source>
        <dbReference type="ARBA" id="ARBA00022722"/>
    </source>
</evidence>
<evidence type="ECO:0000256" key="5">
    <source>
        <dbReference type="ARBA" id="ARBA00022759"/>
    </source>
</evidence>
<evidence type="ECO:0000256" key="7">
    <source>
        <dbReference type="ARBA" id="ARBA00023157"/>
    </source>
</evidence>
<dbReference type="EMBL" id="SOYY01000015">
    <property type="protein sequence ID" value="KAA0711564.1"/>
    <property type="molecule type" value="Genomic_DNA"/>
</dbReference>
<gene>
    <name evidence="10" type="ORF">E1301_Tti006147</name>
</gene>
<feature type="domain" description="Ribonuclease A-domain" evidence="9">
    <location>
        <begin position="26"/>
        <end position="145"/>
    </location>
</feature>
<evidence type="ECO:0000313" key="10">
    <source>
        <dbReference type="EMBL" id="KAA0711564.1"/>
    </source>
</evidence>
<feature type="chain" id="PRO_5023095297" evidence="8">
    <location>
        <begin position="22"/>
        <end position="149"/>
    </location>
</feature>
<dbReference type="GO" id="GO:0004540">
    <property type="term" value="F:RNA nuclease activity"/>
    <property type="evidence" value="ECO:0007669"/>
    <property type="project" value="TreeGrafter"/>
</dbReference>
<dbReference type="GO" id="GO:0016787">
    <property type="term" value="F:hydrolase activity"/>
    <property type="evidence" value="ECO:0007669"/>
    <property type="project" value="UniProtKB-KW"/>
</dbReference>
<dbReference type="InterPro" id="IPR036816">
    <property type="entry name" value="RNaseA-like_dom_sf"/>
</dbReference>
<keyword evidence="8" id="KW-0732">Signal</keyword>
<reference evidence="10 11" key="1">
    <citation type="journal article" date="2019" name="Mol. Ecol. Resour.">
        <title>Chromosome-level genome assembly of Triplophysa tibetana, a fish adapted to the harsh high-altitude environment of the Tibetan Plateau.</title>
        <authorList>
            <person name="Yang X."/>
            <person name="Liu H."/>
            <person name="Ma Z."/>
            <person name="Zou Y."/>
            <person name="Zou M."/>
            <person name="Mao Y."/>
            <person name="Li X."/>
            <person name="Wang H."/>
            <person name="Chen T."/>
            <person name="Wang W."/>
            <person name="Yang R."/>
        </authorList>
    </citation>
    <scope>NUCLEOTIDE SEQUENCE [LARGE SCALE GENOMIC DNA]</scope>
    <source>
        <strain evidence="10">TTIB1903HZAU</strain>
        <tissue evidence="10">Muscle</tissue>
    </source>
</reference>
<evidence type="ECO:0000256" key="6">
    <source>
        <dbReference type="ARBA" id="ARBA00022801"/>
    </source>
</evidence>
<sequence>MEAHLSAVILLLILCSIDVKAQPAHIKPRYEKFLNQHVDVQMNDQRCSSEMKKRHITEGQTNKCKIFNTFITAQKQELRKVCNGAGQSYKGSARMYVSNQPFPLVTCKLQSGDRYPNCVYSGKSSTRYIVVACDKKWPIHYDGDIIATI</sequence>
<protein>
    <submittedName>
        <fullName evidence="10">Angiogenin-4</fullName>
    </submittedName>
</protein>
<evidence type="ECO:0000256" key="1">
    <source>
        <dbReference type="ARBA" id="ARBA00004613"/>
    </source>
</evidence>
<accession>A0A5A9NNC4</accession>
<evidence type="ECO:0000256" key="2">
    <source>
        <dbReference type="ARBA" id="ARBA00005600"/>
    </source>
</evidence>
<dbReference type="GO" id="GO:0050830">
    <property type="term" value="P:defense response to Gram-positive bacterium"/>
    <property type="evidence" value="ECO:0007669"/>
    <property type="project" value="TreeGrafter"/>
</dbReference>
<dbReference type="CDD" id="cd06265">
    <property type="entry name" value="RNase_A_canonical"/>
    <property type="match status" value="1"/>
</dbReference>
<keyword evidence="6 8" id="KW-0378">Hydrolase</keyword>
<dbReference type="AlphaFoldDB" id="A0A5A9NNC4"/>
<dbReference type="InterPro" id="IPR023412">
    <property type="entry name" value="RNaseA_domain"/>
</dbReference>